<organism evidence="1 2">
    <name type="scientific">Deinococcus soli</name>
    <name type="common">ex Cha et al. 2016</name>
    <dbReference type="NCBI Taxonomy" id="1309411"/>
    <lineage>
        <taxon>Bacteria</taxon>
        <taxon>Thermotogati</taxon>
        <taxon>Deinococcota</taxon>
        <taxon>Deinococci</taxon>
        <taxon>Deinococcales</taxon>
        <taxon>Deinococcaceae</taxon>
        <taxon>Deinococcus</taxon>
    </lineage>
</organism>
<protein>
    <submittedName>
        <fullName evidence="1">Uncharacterized protein</fullName>
    </submittedName>
</protein>
<comment type="caution">
    <text evidence="1">The sequence shown here is derived from an EMBL/GenBank/DDBJ whole genome shotgun (WGS) entry which is preliminary data.</text>
</comment>
<proteinExistence type="predicted"/>
<gene>
    <name evidence="1" type="ORF">J2Y01_003988</name>
</gene>
<name>A0ACC6KLT3_9DEIO</name>
<sequence>MAELPLTGKRGEGRVVLIDDADLPQVSQHRWHLGTNGYARTYIRRPGGTSSTLDLHLLLRDEHGGGYRDHINGDRLDNRRANLRPCTPAENARNRKRHSNNKSGYKGVCLQNGKWRATIHLGRKQIHLGLHGHPLLAALAYNAAAIALYGPFAQLNDLTGLDELLQREVARAG</sequence>
<reference evidence="1" key="1">
    <citation type="submission" date="2023-07" db="EMBL/GenBank/DDBJ databases">
        <title>Sorghum-associated microbial communities from plants grown in Nebraska, USA.</title>
        <authorList>
            <person name="Schachtman D."/>
        </authorList>
    </citation>
    <scope>NUCLEOTIDE SEQUENCE</scope>
    <source>
        <strain evidence="1">BE73</strain>
    </source>
</reference>
<keyword evidence="2" id="KW-1185">Reference proteome</keyword>
<evidence type="ECO:0000313" key="2">
    <source>
        <dbReference type="Proteomes" id="UP001252370"/>
    </source>
</evidence>
<dbReference type="EMBL" id="JAVDTP010000014">
    <property type="protein sequence ID" value="MDR6753465.1"/>
    <property type="molecule type" value="Genomic_DNA"/>
</dbReference>
<accession>A0ACC6KLT3</accession>
<evidence type="ECO:0000313" key="1">
    <source>
        <dbReference type="EMBL" id="MDR6753465.1"/>
    </source>
</evidence>
<dbReference type="Proteomes" id="UP001252370">
    <property type="component" value="Unassembled WGS sequence"/>
</dbReference>